<feature type="domain" description="VWFA" evidence="1">
    <location>
        <begin position="2"/>
        <end position="68"/>
    </location>
</feature>
<feature type="non-terminal residue" evidence="2">
    <location>
        <position position="1"/>
    </location>
</feature>
<dbReference type="SUPFAM" id="SSF53300">
    <property type="entry name" value="vWA-like"/>
    <property type="match status" value="1"/>
</dbReference>
<evidence type="ECO:0000259" key="1">
    <source>
        <dbReference type="Pfam" id="PF00092"/>
    </source>
</evidence>
<name>A0AAV2H9U0_LYMST</name>
<dbReference type="Gene3D" id="3.40.50.410">
    <property type="entry name" value="von Willebrand factor, type A domain"/>
    <property type="match status" value="1"/>
</dbReference>
<dbReference type="InterPro" id="IPR002035">
    <property type="entry name" value="VWF_A"/>
</dbReference>
<reference evidence="2 3" key="1">
    <citation type="submission" date="2024-04" db="EMBL/GenBank/DDBJ databases">
        <authorList>
            <consortium name="Genoscope - CEA"/>
            <person name="William W."/>
        </authorList>
    </citation>
    <scope>NUCLEOTIDE SEQUENCE [LARGE SCALE GENOMIC DNA]</scope>
</reference>
<evidence type="ECO:0000313" key="2">
    <source>
        <dbReference type="EMBL" id="CAL1530154.1"/>
    </source>
</evidence>
<gene>
    <name evidence="2" type="ORF">GSLYS_00004287001</name>
</gene>
<proteinExistence type="predicted"/>
<sequence length="69" mass="7622">GKRNWQVQTNFTADITDAFTLGEDGTKFAAIIFNSAPNKLFDLNDHLDSQSLRQAINIPYPTGSGTYTN</sequence>
<dbReference type="InterPro" id="IPR036465">
    <property type="entry name" value="vWFA_dom_sf"/>
</dbReference>
<accession>A0AAV2H9U0</accession>
<dbReference type="Pfam" id="PF00092">
    <property type="entry name" value="VWA"/>
    <property type="match status" value="1"/>
</dbReference>
<protein>
    <recommendedName>
        <fullName evidence="1">VWFA domain-containing protein</fullName>
    </recommendedName>
</protein>
<comment type="caution">
    <text evidence="2">The sequence shown here is derived from an EMBL/GenBank/DDBJ whole genome shotgun (WGS) entry which is preliminary data.</text>
</comment>
<dbReference type="EMBL" id="CAXITT010000063">
    <property type="protein sequence ID" value="CAL1530154.1"/>
    <property type="molecule type" value="Genomic_DNA"/>
</dbReference>
<feature type="non-terminal residue" evidence="2">
    <location>
        <position position="69"/>
    </location>
</feature>
<dbReference type="AlphaFoldDB" id="A0AAV2H9U0"/>
<dbReference type="Proteomes" id="UP001497497">
    <property type="component" value="Unassembled WGS sequence"/>
</dbReference>
<evidence type="ECO:0000313" key="3">
    <source>
        <dbReference type="Proteomes" id="UP001497497"/>
    </source>
</evidence>
<organism evidence="2 3">
    <name type="scientific">Lymnaea stagnalis</name>
    <name type="common">Great pond snail</name>
    <name type="synonym">Helix stagnalis</name>
    <dbReference type="NCBI Taxonomy" id="6523"/>
    <lineage>
        <taxon>Eukaryota</taxon>
        <taxon>Metazoa</taxon>
        <taxon>Spiralia</taxon>
        <taxon>Lophotrochozoa</taxon>
        <taxon>Mollusca</taxon>
        <taxon>Gastropoda</taxon>
        <taxon>Heterobranchia</taxon>
        <taxon>Euthyneura</taxon>
        <taxon>Panpulmonata</taxon>
        <taxon>Hygrophila</taxon>
        <taxon>Lymnaeoidea</taxon>
        <taxon>Lymnaeidae</taxon>
        <taxon>Lymnaea</taxon>
    </lineage>
</organism>
<keyword evidence="3" id="KW-1185">Reference proteome</keyword>